<reference evidence="2" key="2">
    <citation type="journal article" date="2018" name="Mol. Plant Microbe Interact.">
        <title>Genome sequence resources for the wheat stripe rust pathogen (Puccinia striiformis f. sp. tritici) and the barley stripe rust pathogen (Puccinia striiformis f. sp. hordei).</title>
        <authorList>
            <person name="Xia C."/>
            <person name="Wang M."/>
            <person name="Yin C."/>
            <person name="Cornejo O.E."/>
            <person name="Hulbert S.H."/>
            <person name="Chen X."/>
        </authorList>
    </citation>
    <scope>NUCLEOTIDE SEQUENCE [LARGE SCALE GENOMIC DNA]</scope>
    <source>
        <strain evidence="2">93-210</strain>
    </source>
</reference>
<dbReference type="Proteomes" id="UP001060170">
    <property type="component" value="Chromosome 18"/>
</dbReference>
<evidence type="ECO:0000313" key="1">
    <source>
        <dbReference type="EMBL" id="KAI7935628.1"/>
    </source>
</evidence>
<reference evidence="2" key="1">
    <citation type="journal article" date="2018" name="BMC Genomics">
        <title>Genomic insights into host adaptation between the wheat stripe rust pathogen (Puccinia striiformis f. sp. tritici) and the barley stripe rust pathogen (Puccinia striiformis f. sp. hordei).</title>
        <authorList>
            <person name="Xia C."/>
            <person name="Wang M."/>
            <person name="Yin C."/>
            <person name="Cornejo O.E."/>
            <person name="Hulbert S.H."/>
            <person name="Chen X."/>
        </authorList>
    </citation>
    <scope>NUCLEOTIDE SEQUENCE [LARGE SCALE GENOMIC DNA]</scope>
    <source>
        <strain evidence="2">93-210</strain>
    </source>
</reference>
<protein>
    <submittedName>
        <fullName evidence="1">Uncharacterized protein</fullName>
    </submittedName>
</protein>
<sequence length="355" mass="39642">MAFLWVHVDDGLFTASSTRLMNLLKSKLNSVLDLKWDDKLSSIVGLRVKEVDGGFALDQPMLIDKIINMNPSNIKSRTPLPSSDLVSNPSMEMDLDYMSRIGCLLYLSMGSRPDITFSVNFLARFSMAPDSSHWAALEHLISYLRYSARLTLPIVASDQSQDDITTFFNANWGGEGARSVHGFISKLWGAPVSWSSKRQTCIARSTCQAEYMALSFASKDACYISSLLSGFFTLPPPLILSDNKAAVHISKDCRTQKEHRHVDREFHIINELLYKEKVRLEWISTQDQQADIFTKALGWRKVSEFLSQMGLRLPSHTLASIGGNVCAGCDNHTPPAIVRLSPGNPNPMFDWFNGG</sequence>
<proteinExistence type="predicted"/>
<organism evidence="1 2">
    <name type="scientific">Puccinia striiformis f. sp. tritici</name>
    <dbReference type="NCBI Taxonomy" id="168172"/>
    <lineage>
        <taxon>Eukaryota</taxon>
        <taxon>Fungi</taxon>
        <taxon>Dikarya</taxon>
        <taxon>Basidiomycota</taxon>
        <taxon>Pucciniomycotina</taxon>
        <taxon>Pucciniomycetes</taxon>
        <taxon>Pucciniales</taxon>
        <taxon>Pucciniaceae</taxon>
        <taxon>Puccinia</taxon>
    </lineage>
</organism>
<evidence type="ECO:0000313" key="2">
    <source>
        <dbReference type="Proteomes" id="UP001060170"/>
    </source>
</evidence>
<reference evidence="1 2" key="3">
    <citation type="journal article" date="2022" name="Microbiol. Spectr.">
        <title>Folding features and dynamics of 3D genome architecture in plant fungal pathogens.</title>
        <authorList>
            <person name="Xia C."/>
        </authorList>
    </citation>
    <scope>NUCLEOTIDE SEQUENCE [LARGE SCALE GENOMIC DNA]</scope>
    <source>
        <strain evidence="1 2">93-210</strain>
    </source>
</reference>
<accession>A0ACC0DN74</accession>
<dbReference type="EMBL" id="CM045882">
    <property type="protein sequence ID" value="KAI7935628.1"/>
    <property type="molecule type" value="Genomic_DNA"/>
</dbReference>
<name>A0ACC0DN74_9BASI</name>
<comment type="caution">
    <text evidence="1">The sequence shown here is derived from an EMBL/GenBank/DDBJ whole genome shotgun (WGS) entry which is preliminary data.</text>
</comment>
<gene>
    <name evidence="1" type="ORF">MJO28_016499</name>
</gene>
<keyword evidence="2" id="KW-1185">Reference proteome</keyword>